<keyword evidence="1" id="KW-0614">Plasmid</keyword>
<name>B0T9A9_CAUSK</name>
<dbReference type="HOGENOM" id="CLU_2166461_0_0_5"/>
<dbReference type="EMBL" id="CP000928">
    <property type="protein sequence ID" value="ABZ74284.1"/>
    <property type="molecule type" value="Genomic_DNA"/>
</dbReference>
<dbReference type="KEGG" id="cak:Caul_5164"/>
<reference evidence="1" key="1">
    <citation type="submission" date="2008-01" db="EMBL/GenBank/DDBJ databases">
        <title>Complete sequence of plasmid1 pCAUL01 of Caulobacter sp. K31.</title>
        <authorList>
            <consortium name="US DOE Joint Genome Institute"/>
            <person name="Copeland A."/>
            <person name="Lucas S."/>
            <person name="Lapidus A."/>
            <person name="Barry K."/>
            <person name="Glavina del Rio T."/>
            <person name="Dalin E."/>
            <person name="Tice H."/>
            <person name="Pitluck S."/>
            <person name="Bruce D."/>
            <person name="Goodwin L."/>
            <person name="Thompson L.S."/>
            <person name="Brettin T."/>
            <person name="Detter J.C."/>
            <person name="Han C."/>
            <person name="Schmutz J."/>
            <person name="Larimer F."/>
            <person name="Land M."/>
            <person name="Hauser L."/>
            <person name="Kyrpides N."/>
            <person name="Kim E."/>
            <person name="Stephens C."/>
            <person name="Richardson P."/>
        </authorList>
    </citation>
    <scope>NUCLEOTIDE SEQUENCE [LARGE SCALE GENOMIC DNA]</scope>
    <source>
        <plasmid evidence="1">K31</plasmid>
        <plasmid evidence="1">pCAUL01</plasmid>
    </source>
</reference>
<protein>
    <submittedName>
        <fullName evidence="1">Uncharacterized protein</fullName>
    </submittedName>
</protein>
<organism evidence="1">
    <name type="scientific">Caulobacter sp. (strain K31)</name>
    <dbReference type="NCBI Taxonomy" id="366602"/>
    <lineage>
        <taxon>Bacteria</taxon>
        <taxon>Pseudomonadati</taxon>
        <taxon>Pseudomonadota</taxon>
        <taxon>Alphaproteobacteria</taxon>
        <taxon>Caulobacterales</taxon>
        <taxon>Caulobacteraceae</taxon>
        <taxon>Caulobacter</taxon>
    </lineage>
</organism>
<accession>B0T9A9</accession>
<geneLocation type="plasmid" evidence="1">
    <name>pCAUL01</name>
</geneLocation>
<dbReference type="OrthoDB" id="7190175at2"/>
<proteinExistence type="predicted"/>
<gene>
    <name evidence="1" type="ordered locus">Caul_5164</name>
</gene>
<evidence type="ECO:0000313" key="1">
    <source>
        <dbReference type="EMBL" id="ABZ74284.1"/>
    </source>
</evidence>
<sequence>MSNTSCYDLIDRDLIAAHIASGQPRYSNTLYLRGGGFIRHWSDDRDEVLARHARSVSDAKLSWTITFDHLAVQDLAVDFPPHDKTAAQLKAECDQALDEMMDRWLADACG</sequence>
<dbReference type="AlphaFoldDB" id="B0T9A9"/>